<organism evidence="1 2">
    <name type="scientific">Mucilaginibacter ginsenosidivorax</name>
    <dbReference type="NCBI Taxonomy" id="862126"/>
    <lineage>
        <taxon>Bacteria</taxon>
        <taxon>Pseudomonadati</taxon>
        <taxon>Bacteroidota</taxon>
        <taxon>Sphingobacteriia</taxon>
        <taxon>Sphingobacteriales</taxon>
        <taxon>Sphingobacteriaceae</taxon>
        <taxon>Mucilaginibacter</taxon>
    </lineage>
</organism>
<keyword evidence="2" id="KW-1185">Reference proteome</keyword>
<name>A0A5B8W0F0_9SPHI</name>
<dbReference type="OrthoDB" id="1119824at2"/>
<dbReference type="Proteomes" id="UP000321362">
    <property type="component" value="Chromosome"/>
</dbReference>
<dbReference type="EMBL" id="CP042437">
    <property type="protein sequence ID" value="QEC77269.1"/>
    <property type="molecule type" value="Genomic_DNA"/>
</dbReference>
<evidence type="ECO:0000313" key="2">
    <source>
        <dbReference type="Proteomes" id="UP000321362"/>
    </source>
</evidence>
<protein>
    <submittedName>
        <fullName evidence="1">Transposase</fullName>
    </submittedName>
</protein>
<reference evidence="1 2" key="1">
    <citation type="journal article" date="2013" name="J. Microbiol.">
        <title>Mucilaginibacter ginsenosidivorax sp. nov., with ginsenoside converting activity isolated from sediment.</title>
        <authorList>
            <person name="Kim J.K."/>
            <person name="Choi T.E."/>
            <person name="Liu Q.M."/>
            <person name="Park H.Y."/>
            <person name="Yi T.H."/>
            <person name="Yoon M.H."/>
            <person name="Kim S.C."/>
            <person name="Im W.T."/>
        </authorList>
    </citation>
    <scope>NUCLEOTIDE SEQUENCE [LARGE SCALE GENOMIC DNA]</scope>
    <source>
        <strain evidence="1 2">KHI28</strain>
    </source>
</reference>
<proteinExistence type="predicted"/>
<dbReference type="KEGG" id="mgk:FSB76_15445"/>
<evidence type="ECO:0000313" key="1">
    <source>
        <dbReference type="EMBL" id="QEC77269.1"/>
    </source>
</evidence>
<accession>A0A5B8W0F0</accession>
<sequence>MFTDLSAAHETLVRLILPEGILEYFELTDVRSSENGQLNIHLEEKNLPPSGYEKSQLESKGFLPETAIQDFPIRGHKVALCIKRRRWEVKQTGAIITRDWNLVLKGARMTTEFGTFLKGIFG</sequence>
<dbReference type="AlphaFoldDB" id="A0A5B8W0F0"/>
<gene>
    <name evidence="1" type="ORF">FSB76_15445</name>
</gene>